<gene>
    <name evidence="1" type="ORF">INP51_09100</name>
</gene>
<dbReference type="Pfam" id="PF05135">
    <property type="entry name" value="Phage_connect_1"/>
    <property type="match status" value="1"/>
</dbReference>
<protein>
    <submittedName>
        <fullName evidence="1">Phage gp6-like head-tail connector protein</fullName>
    </submittedName>
</protein>
<sequence length="91" mass="10698">MPITLEEAKLYLRIDNSLEDALITRLIQTSITIVENVLRHPISDYEVLPDDIKMAILYGVAYLFENRETADFHEMIKLMRALLIPYRKEVF</sequence>
<evidence type="ECO:0000313" key="2">
    <source>
        <dbReference type="Proteomes" id="UP000593601"/>
    </source>
</evidence>
<dbReference type="NCBIfam" id="TIGR01560">
    <property type="entry name" value="put_DNA_pack"/>
    <property type="match status" value="1"/>
</dbReference>
<dbReference type="EMBL" id="CP063304">
    <property type="protein sequence ID" value="QOV18196.1"/>
    <property type="molecule type" value="Genomic_DNA"/>
</dbReference>
<organism evidence="1 2">
    <name type="scientific">Blautia liquoris</name>
    <dbReference type="NCBI Taxonomy" id="2779518"/>
    <lineage>
        <taxon>Bacteria</taxon>
        <taxon>Bacillati</taxon>
        <taxon>Bacillota</taxon>
        <taxon>Clostridia</taxon>
        <taxon>Lachnospirales</taxon>
        <taxon>Lachnospiraceae</taxon>
        <taxon>Blautia</taxon>
    </lineage>
</organism>
<dbReference type="Gene3D" id="1.10.3230.30">
    <property type="entry name" value="Phage gp6-like head-tail connector protein"/>
    <property type="match status" value="1"/>
</dbReference>
<dbReference type="InterPro" id="IPR006450">
    <property type="entry name" value="Phage_HK97_gp6-like"/>
</dbReference>
<evidence type="ECO:0000313" key="1">
    <source>
        <dbReference type="EMBL" id="QOV18196.1"/>
    </source>
</evidence>
<keyword evidence="2" id="KW-1185">Reference proteome</keyword>
<accession>A0A7M2RD34</accession>
<dbReference type="RefSeq" id="WP_193734558.1">
    <property type="nucleotide sequence ID" value="NZ_CP063304.1"/>
</dbReference>
<dbReference type="KEGG" id="bliq:INP51_09100"/>
<dbReference type="Proteomes" id="UP000593601">
    <property type="component" value="Chromosome"/>
</dbReference>
<proteinExistence type="predicted"/>
<dbReference type="InterPro" id="IPR021146">
    <property type="entry name" value="Phage_gp6-like_head-tail"/>
</dbReference>
<dbReference type="CDD" id="cd08054">
    <property type="entry name" value="gp6"/>
    <property type="match status" value="1"/>
</dbReference>
<reference evidence="1 2" key="1">
    <citation type="submission" date="2020-10" db="EMBL/GenBank/DDBJ databases">
        <title>Blautia liquoris sp.nov., isolated from the mud in a fermentation cellar used for the production of Chinese strong-flavoured liquor.</title>
        <authorList>
            <person name="Lu L."/>
        </authorList>
    </citation>
    <scope>NUCLEOTIDE SEQUENCE [LARGE SCALE GENOMIC DNA]</scope>
    <source>
        <strain evidence="1 2">LZLJ-3</strain>
    </source>
</reference>
<name>A0A7M2RD34_9FIRM</name>
<dbReference type="AlphaFoldDB" id="A0A7M2RD34"/>